<feature type="domain" description="CHAD" evidence="1">
    <location>
        <begin position="390"/>
        <end position="664"/>
    </location>
</feature>
<dbReference type="EMBL" id="AZHX01001397">
    <property type="protein sequence ID" value="ETX03725.1"/>
    <property type="molecule type" value="Genomic_DNA"/>
</dbReference>
<organism evidence="2 3">
    <name type="scientific">Candidatus Entotheonella gemina</name>
    <dbReference type="NCBI Taxonomy" id="1429439"/>
    <lineage>
        <taxon>Bacteria</taxon>
        <taxon>Pseudomonadati</taxon>
        <taxon>Nitrospinota/Tectimicrobiota group</taxon>
        <taxon>Candidatus Tectimicrobiota</taxon>
        <taxon>Candidatus Entotheonellia</taxon>
        <taxon>Candidatus Entotheonellales</taxon>
        <taxon>Candidatus Entotheonellaceae</taxon>
        <taxon>Candidatus Entotheonella</taxon>
    </lineage>
</organism>
<dbReference type="PROSITE" id="PS51708">
    <property type="entry name" value="CHAD"/>
    <property type="match status" value="1"/>
</dbReference>
<dbReference type="Proteomes" id="UP000019140">
    <property type="component" value="Unassembled WGS sequence"/>
</dbReference>
<dbReference type="CDD" id="cd07067">
    <property type="entry name" value="HP_PGM_like"/>
    <property type="match status" value="1"/>
</dbReference>
<proteinExistence type="predicted"/>
<dbReference type="InterPro" id="IPR029033">
    <property type="entry name" value="His_PPase_superfam"/>
</dbReference>
<dbReference type="PANTHER" id="PTHR39339">
    <property type="entry name" value="SLR1444 PROTEIN"/>
    <property type="match status" value="1"/>
</dbReference>
<accession>W4M0M7</accession>
<dbReference type="PATRIC" id="fig|1429439.4.peg.5540"/>
<dbReference type="InterPro" id="IPR007899">
    <property type="entry name" value="CHAD_dom"/>
</dbReference>
<keyword evidence="3" id="KW-1185">Reference proteome</keyword>
<dbReference type="Gene3D" id="3.40.50.1240">
    <property type="entry name" value="Phosphoglycerate mutase-like"/>
    <property type="match status" value="1"/>
</dbReference>
<dbReference type="Pfam" id="PF05235">
    <property type="entry name" value="CHAD"/>
    <property type="match status" value="1"/>
</dbReference>
<reference evidence="2 3" key="1">
    <citation type="journal article" date="2014" name="Nature">
        <title>An environmental bacterial taxon with a large and distinct metabolic repertoire.</title>
        <authorList>
            <person name="Wilson M.C."/>
            <person name="Mori T."/>
            <person name="Ruckert C."/>
            <person name="Uria A.R."/>
            <person name="Helf M.J."/>
            <person name="Takada K."/>
            <person name="Gernert C."/>
            <person name="Steffens U.A."/>
            <person name="Heycke N."/>
            <person name="Schmitt S."/>
            <person name="Rinke C."/>
            <person name="Helfrich E.J."/>
            <person name="Brachmann A.O."/>
            <person name="Gurgui C."/>
            <person name="Wakimoto T."/>
            <person name="Kracht M."/>
            <person name="Crusemann M."/>
            <person name="Hentschel U."/>
            <person name="Abe I."/>
            <person name="Matsunaga S."/>
            <person name="Kalinowski J."/>
            <person name="Takeyama H."/>
            <person name="Piel J."/>
        </authorList>
    </citation>
    <scope>NUCLEOTIDE SEQUENCE [LARGE SCALE GENOMIC DNA]</scope>
    <source>
        <strain evidence="3">TSY2</strain>
    </source>
</reference>
<dbReference type="PANTHER" id="PTHR39339:SF1">
    <property type="entry name" value="CHAD DOMAIN-CONTAINING PROTEIN"/>
    <property type="match status" value="1"/>
</dbReference>
<name>W4M0M7_9BACT</name>
<dbReference type="Gene3D" id="1.40.20.10">
    <property type="entry name" value="CHAD domain"/>
    <property type="match status" value="1"/>
</dbReference>
<evidence type="ECO:0000259" key="1">
    <source>
        <dbReference type="PROSITE" id="PS51708"/>
    </source>
</evidence>
<dbReference type="InterPro" id="IPR013078">
    <property type="entry name" value="His_Pase_superF_clade-1"/>
</dbReference>
<dbReference type="InterPro" id="IPR038186">
    <property type="entry name" value="CHAD_dom_sf"/>
</dbReference>
<dbReference type="SUPFAM" id="SSF53254">
    <property type="entry name" value="Phosphoglycerate mutase-like"/>
    <property type="match status" value="1"/>
</dbReference>
<sequence>MKTLYIVRHAKAVSRHLPIPDIERTLSERGQRDAHVMAESAYAHGPVPELMLSSSAPRAFETARVFAQVYQYPVDRIRTYTNLYHDTDTDTLLQLVQRLDDAVSTAMVFGHNPLCSDSAHGLAPTFRHAMPAGAVVCIQFYVSSWAEVAPGRGVAMWFHDPKHKLSNPMPVAPIHALQTPIMLSFQPASSFDAERFANDLQAFYPIRTESKTHRQVTYFDTFDWRLYNQSLTLQWETPHLRLHALSDNCQHDCQALSSLPKASIRASDLPAGALHQRLERVIDIRALLPLFDCTSQYATWRLLNSNDKTVIRLVIEHHTFTNAQGSSCPLTRVCLKPLKGYAQDAEHVQQWLLARGFIPSHAPLYALALAALAITPNHYTAKPQFQLAPDMPAEAAMRSMLRFLFRVMRQNEAGILNDLDTEFLHDFRVASRRARSAVGQIKGVFDQPTTLRLKQDLASLGTMTNRLRDLDVYLLRQADYRAKLPADDRAAIEPLFDLLKRDRKQALHRLKRKLQAKAYAELMTRWETFLSAEPAESAAETAPNAARSIRKIAQKRLVKLSGRVVKTGHLLLANEDDERFHELRIDCKKLRYVLEFTGSLFPQPEVATVIRHLRKLQDVLGNFHDGCVQQETLTTYAEQFQAAEAQATQQAIGQLIDVLEQEKQACKAAFAKRFNAFAASVEGKNQPWKRIKT</sequence>
<evidence type="ECO:0000313" key="2">
    <source>
        <dbReference type="EMBL" id="ETX03725.1"/>
    </source>
</evidence>
<comment type="caution">
    <text evidence="2">The sequence shown here is derived from an EMBL/GenBank/DDBJ whole genome shotgun (WGS) entry which is preliminary data.</text>
</comment>
<dbReference type="AlphaFoldDB" id="W4M0M7"/>
<gene>
    <name evidence="2" type="ORF">ETSY2_32735</name>
</gene>
<dbReference type="HOGENOM" id="CLU_025044_0_0_7"/>
<dbReference type="SMART" id="SM00880">
    <property type="entry name" value="CHAD"/>
    <property type="match status" value="1"/>
</dbReference>
<evidence type="ECO:0000313" key="3">
    <source>
        <dbReference type="Proteomes" id="UP000019140"/>
    </source>
</evidence>
<protein>
    <recommendedName>
        <fullName evidence="1">CHAD domain-containing protein</fullName>
    </recommendedName>
</protein>